<feature type="transmembrane region" description="Helical" evidence="7">
    <location>
        <begin position="200"/>
        <end position="218"/>
    </location>
</feature>
<feature type="region of interest" description="Disordered" evidence="6">
    <location>
        <begin position="1"/>
        <end position="58"/>
    </location>
</feature>
<dbReference type="HOGENOM" id="CLU_480192_0_0_1"/>
<dbReference type="PRINTS" id="PR00762">
    <property type="entry name" value="CLCHANNEL"/>
</dbReference>
<dbReference type="eggNOG" id="KOG0511">
    <property type="taxonomic scope" value="Eukaryota"/>
</dbReference>
<dbReference type="OrthoDB" id="4564at2759"/>
<dbReference type="SUPFAM" id="SSF81340">
    <property type="entry name" value="Clc chloride channel"/>
    <property type="match status" value="1"/>
</dbReference>
<dbReference type="Proteomes" id="UP000000759">
    <property type="component" value="Chromosome 20"/>
</dbReference>
<accession>B7G9G8</accession>
<dbReference type="Pfam" id="PF12796">
    <property type="entry name" value="Ank_2"/>
    <property type="match status" value="1"/>
</dbReference>
<dbReference type="SUPFAM" id="SSF48403">
    <property type="entry name" value="Ankyrin repeat"/>
    <property type="match status" value="1"/>
</dbReference>
<dbReference type="GO" id="GO:0016020">
    <property type="term" value="C:membrane"/>
    <property type="evidence" value="ECO:0007669"/>
    <property type="project" value="UniProtKB-SubCell"/>
</dbReference>
<dbReference type="Gene3D" id="3.30.710.10">
    <property type="entry name" value="Potassium Channel Kv1.1, Chain A"/>
    <property type="match status" value="2"/>
</dbReference>
<dbReference type="RefSeq" id="XP_002183770.1">
    <property type="nucleotide sequence ID" value="XM_002183734.1"/>
</dbReference>
<keyword evidence="5" id="KW-0040">ANK repeat</keyword>
<dbReference type="PANTHER" id="PTHR43427">
    <property type="entry name" value="CHLORIDE CHANNEL PROTEIN CLC-E"/>
    <property type="match status" value="1"/>
</dbReference>
<keyword evidence="2 7" id="KW-0812">Transmembrane</keyword>
<dbReference type="InParanoid" id="B7G9G8"/>
<dbReference type="PROSITE" id="PS50297">
    <property type="entry name" value="ANK_REP_REGION"/>
    <property type="match status" value="1"/>
</dbReference>
<keyword evidence="3 7" id="KW-1133">Transmembrane helix</keyword>
<dbReference type="CDD" id="cd00400">
    <property type="entry name" value="Voltage_gated_ClC"/>
    <property type="match status" value="1"/>
</dbReference>
<feature type="transmembrane region" description="Helical" evidence="7">
    <location>
        <begin position="86"/>
        <end position="107"/>
    </location>
</feature>
<dbReference type="GO" id="GO:0015108">
    <property type="term" value="F:chloride transmembrane transporter activity"/>
    <property type="evidence" value="ECO:0007669"/>
    <property type="project" value="InterPro"/>
</dbReference>
<sequence>MVPLPQEDGERRPLKQGDYGAIRVTNDHDNSLEMEEADDGQGKDQASSVPPPSSTSSDAAHRVLIKTQGSFWEDARDFAPGSIPHSAVLALTIGCVCGVAAWLYYMFLEWALDFLWHDLPERFVIDYWPEYLYVLWIPLIGFGMAVGLGIVVKVMGEPGDLPYTVKCVHEKGYVAMNHVMPMVMASQCSILAGGSLGPEAPLVAICAALGGFVSRSVFGMTDRNLVRKHTLMGMAGALAAFFGCPLGGSLFAMEVNSRFGIEYFEHTLEAILCGEICLVVFRALAGLPIQAIWDISDDKLEATSVVDILYGCVLGLLGAGVAWGFANFHWKVMHMFQHFNLLKNERAIHRAMAGAVVVVLMGMLVPQTMFWGEFEFETIATMAPTKDLMHIWPTSGLLGFEMDSFGSAMIVGVAKLIAISFTVSGGYRGGYIFPAFAAAAALGRAISILCPFIPVQLCVLCMAAALNVALTRTALATTLILAYLSGEQNSISAILAASLVSLFATGYMPFIRSQMVRADLDASLYYSEDYPEEAFSMTPMADVHKMSNTTTTPGAVQGRKSNGGVQVVSYQNDTEWPLHYACRVGNLEQVQYLVKQSKASIGSKDDIVNQHDDNDATPLYYAALTGNTDICRFLLEKAGARCQGHDGARVFYVALTSDLRKLLRVWSLSAATRDPYLDRWQDAFVQASESDQQGDCVYHRRSSFQHNSKPFCRSKSIYFHRIVVQARCPALADFLHEHYPESAEDSKAASELRLDEYPEAVVCGFLEYLYTGVWYIENLLELRSQALALASKLEQQDLVQIIHTKWPDMAKRIEEDGKGFQTSLTMEVSSIPRLRKDLRKLAHWVSTPHHEISSFHRLNHLLTWSDATIQCRDCSWSVHRFVTQSVSEFLDRAWSGSFLEAQEGSLNVSEMPCTPEAWSLAIQWMYADQFLTSVDSDTALDVLELATTILCPQLASYVANIVLVSLVELENVLDLLLLARSYGFDKLEDCCIGVVALHIDKLVGSDDLRSILTEEAAEISQGGDVRPQILFFGACQPFAPPWQNNNGEIALGSVGNPSRRATAILVLAWAQTSVTASSCDDSVHCSAGYYLESASLRSASAPCIAIGKGFWSPSFDNNRHSCQILPLYVAASVALPFAGTTDDVTGSERYRLREETERLSAFRDACERPGGSSLTFMETPPAMTSRRSTSHNSVYIPLEPFLSIFIVVMLAIFFTAILDRRANDNELELETLRAQTAQEIAALRKMLLDFQLKADRNCID</sequence>
<feature type="transmembrane region" description="Helical" evidence="7">
    <location>
        <begin position="308"/>
        <end position="326"/>
    </location>
</feature>
<dbReference type="InterPro" id="IPR001807">
    <property type="entry name" value="ClC"/>
</dbReference>
<dbReference type="EMBL" id="CM000622">
    <property type="protein sequence ID" value="EEC44952.1"/>
    <property type="molecule type" value="Genomic_DNA"/>
</dbReference>
<comment type="subcellular location">
    <subcellularLocation>
        <location evidence="1">Membrane</location>
        <topology evidence="1">Multi-pass membrane protein</topology>
    </subcellularLocation>
</comment>
<keyword evidence="4 7" id="KW-0472">Membrane</keyword>
<dbReference type="AlphaFoldDB" id="B7G9G8"/>
<evidence type="ECO:0000256" key="4">
    <source>
        <dbReference type="ARBA" id="ARBA00023136"/>
    </source>
</evidence>
<evidence type="ECO:0000313" key="9">
    <source>
        <dbReference type="EMBL" id="EEC44952.1"/>
    </source>
</evidence>
<reference evidence="10" key="2">
    <citation type="submission" date="2008-08" db="EMBL/GenBank/DDBJ databases">
        <authorList>
            <consortium name="Diatom Consortium"/>
            <person name="Grigoriev I."/>
            <person name="Grimwood J."/>
            <person name="Kuo A."/>
            <person name="Otillar R.P."/>
            <person name="Salamov A."/>
            <person name="Detter J.C."/>
            <person name="Lindquist E."/>
            <person name="Shapiro H."/>
            <person name="Lucas S."/>
            <person name="Glavina del Rio T."/>
            <person name="Pitluck S."/>
            <person name="Rokhsar D."/>
            <person name="Bowler C."/>
        </authorList>
    </citation>
    <scope>GENOME REANNOTATION</scope>
    <source>
        <strain evidence="10">CCAP 1055/1</strain>
    </source>
</reference>
<feature type="domain" description="BTB" evidence="8">
    <location>
        <begin position="865"/>
        <end position="934"/>
    </location>
</feature>
<dbReference type="InterPro" id="IPR000210">
    <property type="entry name" value="BTB/POZ_dom"/>
</dbReference>
<dbReference type="Gene3D" id="1.25.40.20">
    <property type="entry name" value="Ankyrin repeat-containing domain"/>
    <property type="match status" value="1"/>
</dbReference>
<feature type="transmembrane region" description="Helical" evidence="7">
    <location>
        <begin position="431"/>
        <end position="454"/>
    </location>
</feature>
<protein>
    <recommendedName>
        <fullName evidence="8">BTB domain-containing protein</fullName>
    </recommendedName>
</protein>
<evidence type="ECO:0000256" key="1">
    <source>
        <dbReference type="ARBA" id="ARBA00004141"/>
    </source>
</evidence>
<dbReference type="PROSITE" id="PS50097">
    <property type="entry name" value="BTB"/>
    <property type="match status" value="1"/>
</dbReference>
<reference evidence="9 10" key="1">
    <citation type="journal article" date="2008" name="Nature">
        <title>The Phaeodactylum genome reveals the evolutionary history of diatom genomes.</title>
        <authorList>
            <person name="Bowler C."/>
            <person name="Allen A.E."/>
            <person name="Badger J.H."/>
            <person name="Grimwood J."/>
            <person name="Jabbari K."/>
            <person name="Kuo A."/>
            <person name="Maheswari U."/>
            <person name="Martens C."/>
            <person name="Maumus F."/>
            <person name="Otillar R.P."/>
            <person name="Rayko E."/>
            <person name="Salamov A."/>
            <person name="Vandepoele K."/>
            <person name="Beszteri B."/>
            <person name="Gruber A."/>
            <person name="Heijde M."/>
            <person name="Katinka M."/>
            <person name="Mock T."/>
            <person name="Valentin K."/>
            <person name="Verret F."/>
            <person name="Berges J.A."/>
            <person name="Brownlee C."/>
            <person name="Cadoret J.P."/>
            <person name="Chiovitti A."/>
            <person name="Choi C.J."/>
            <person name="Coesel S."/>
            <person name="De Martino A."/>
            <person name="Detter J.C."/>
            <person name="Durkin C."/>
            <person name="Falciatore A."/>
            <person name="Fournet J."/>
            <person name="Haruta M."/>
            <person name="Huysman M.J."/>
            <person name="Jenkins B.D."/>
            <person name="Jiroutova K."/>
            <person name="Jorgensen R.E."/>
            <person name="Joubert Y."/>
            <person name="Kaplan A."/>
            <person name="Kroger N."/>
            <person name="Kroth P.G."/>
            <person name="La Roche J."/>
            <person name="Lindquist E."/>
            <person name="Lommer M."/>
            <person name="Martin-Jezequel V."/>
            <person name="Lopez P.J."/>
            <person name="Lucas S."/>
            <person name="Mangogna M."/>
            <person name="McGinnis K."/>
            <person name="Medlin L.K."/>
            <person name="Montsant A."/>
            <person name="Oudot-Le Secq M.P."/>
            <person name="Napoli C."/>
            <person name="Obornik M."/>
            <person name="Parker M.S."/>
            <person name="Petit J.L."/>
            <person name="Porcel B.M."/>
            <person name="Poulsen N."/>
            <person name="Robison M."/>
            <person name="Rychlewski L."/>
            <person name="Rynearson T.A."/>
            <person name="Schmutz J."/>
            <person name="Shapiro H."/>
            <person name="Siaut M."/>
            <person name="Stanley M."/>
            <person name="Sussman M.R."/>
            <person name="Taylor A.R."/>
            <person name="Vardi A."/>
            <person name="von Dassow P."/>
            <person name="Vyverman W."/>
            <person name="Willis A."/>
            <person name="Wyrwicz L.S."/>
            <person name="Rokhsar D.S."/>
            <person name="Weissenbach J."/>
            <person name="Armbrust E.V."/>
            <person name="Green B.R."/>
            <person name="Van de Peer Y."/>
            <person name="Grigoriev I.V."/>
        </authorList>
    </citation>
    <scope>NUCLEOTIDE SEQUENCE [LARGE SCALE GENOMIC DNA]</scope>
    <source>
        <strain evidence="9 10">CCAP 1055/1</strain>
    </source>
</reference>
<feature type="transmembrane region" description="Helical" evidence="7">
    <location>
        <begin position="405"/>
        <end position="424"/>
    </location>
</feature>
<dbReference type="Pfam" id="PF00651">
    <property type="entry name" value="BTB"/>
    <property type="match status" value="1"/>
</dbReference>
<dbReference type="PaxDb" id="2850-Phatr49093"/>
<dbReference type="InterPro" id="IPR050368">
    <property type="entry name" value="ClC-type_chloride_channel"/>
</dbReference>
<feature type="transmembrane region" description="Helical" evidence="7">
    <location>
        <begin position="230"/>
        <end position="253"/>
    </location>
</feature>
<dbReference type="CDD" id="cd18186">
    <property type="entry name" value="BTB_POZ_ZBTB_KLHL-like"/>
    <property type="match status" value="2"/>
</dbReference>
<dbReference type="InterPro" id="IPR002110">
    <property type="entry name" value="Ankyrin_rpt"/>
</dbReference>
<feature type="repeat" description="ANK" evidence="5">
    <location>
        <begin position="614"/>
        <end position="637"/>
    </location>
</feature>
<keyword evidence="10" id="KW-1185">Reference proteome</keyword>
<feature type="transmembrane region" description="Helical" evidence="7">
    <location>
        <begin position="131"/>
        <end position="152"/>
    </location>
</feature>
<organism evidence="9 10">
    <name type="scientific">Phaeodactylum tricornutum (strain CCAP 1055/1)</name>
    <dbReference type="NCBI Taxonomy" id="556484"/>
    <lineage>
        <taxon>Eukaryota</taxon>
        <taxon>Sar</taxon>
        <taxon>Stramenopiles</taxon>
        <taxon>Ochrophyta</taxon>
        <taxon>Bacillariophyta</taxon>
        <taxon>Bacillariophyceae</taxon>
        <taxon>Bacillariophycidae</taxon>
        <taxon>Naviculales</taxon>
        <taxon>Phaeodactylaceae</taxon>
        <taxon>Phaeodactylum</taxon>
    </lineage>
</organism>
<dbReference type="PROSITE" id="PS50088">
    <property type="entry name" value="ANK_REPEAT"/>
    <property type="match status" value="1"/>
</dbReference>
<evidence type="ECO:0000259" key="8">
    <source>
        <dbReference type="PROSITE" id="PS50097"/>
    </source>
</evidence>
<evidence type="ECO:0000313" key="10">
    <source>
        <dbReference type="Proteomes" id="UP000000759"/>
    </source>
</evidence>
<feature type="transmembrane region" description="Helical" evidence="7">
    <location>
        <begin position="347"/>
        <end position="365"/>
    </location>
</feature>
<feature type="transmembrane region" description="Helical" evidence="7">
    <location>
        <begin position="491"/>
        <end position="510"/>
    </location>
</feature>
<dbReference type="Gene3D" id="1.10.3080.10">
    <property type="entry name" value="Clc chloride channel"/>
    <property type="match status" value="1"/>
</dbReference>
<evidence type="ECO:0000256" key="5">
    <source>
        <dbReference type="PROSITE-ProRule" id="PRU00023"/>
    </source>
</evidence>
<dbReference type="InterPro" id="IPR036770">
    <property type="entry name" value="Ankyrin_rpt-contain_sf"/>
</dbReference>
<dbReference type="Pfam" id="PF00654">
    <property type="entry name" value="Voltage_CLC"/>
    <property type="match status" value="1"/>
</dbReference>
<dbReference type="InterPro" id="IPR011333">
    <property type="entry name" value="SKP1/BTB/POZ_sf"/>
</dbReference>
<dbReference type="SUPFAM" id="SSF54695">
    <property type="entry name" value="POZ domain"/>
    <property type="match status" value="2"/>
</dbReference>
<dbReference type="KEGG" id="pti:PHATRDRAFT_49093"/>
<dbReference type="SMART" id="SM00248">
    <property type="entry name" value="ANK"/>
    <property type="match status" value="2"/>
</dbReference>
<feature type="transmembrane region" description="Helical" evidence="7">
    <location>
        <begin position="460"/>
        <end position="484"/>
    </location>
</feature>
<proteinExistence type="predicted"/>
<dbReference type="GeneID" id="7195323"/>
<evidence type="ECO:0000256" key="2">
    <source>
        <dbReference type="ARBA" id="ARBA00022692"/>
    </source>
</evidence>
<dbReference type="PANTHER" id="PTHR43427:SF12">
    <property type="entry name" value="CHLORIDE TRANSPORTER"/>
    <property type="match status" value="1"/>
</dbReference>
<evidence type="ECO:0000256" key="7">
    <source>
        <dbReference type="SAM" id="Phobius"/>
    </source>
</evidence>
<dbReference type="InterPro" id="IPR014743">
    <property type="entry name" value="Cl-channel_core"/>
</dbReference>
<evidence type="ECO:0000256" key="3">
    <source>
        <dbReference type="ARBA" id="ARBA00022989"/>
    </source>
</evidence>
<name>B7G9G8_PHATC</name>
<gene>
    <name evidence="9" type="ORF">PHATRDRAFT_49093</name>
</gene>
<evidence type="ECO:0000256" key="6">
    <source>
        <dbReference type="SAM" id="MobiDB-lite"/>
    </source>
</evidence>
<feature type="transmembrane region" description="Helical" evidence="7">
    <location>
        <begin position="1194"/>
        <end position="1218"/>
    </location>
</feature>